<evidence type="ECO:0000259" key="8">
    <source>
        <dbReference type="PROSITE" id="PS50893"/>
    </source>
</evidence>
<dbReference type="PANTHER" id="PTHR43166:SF35">
    <property type="entry name" value="L-CYSTINE IMPORT ATP-BINDING PROTEIN TCYN"/>
    <property type="match status" value="1"/>
</dbReference>
<dbReference type="AlphaFoldDB" id="G4R8C4"/>
<dbReference type="SUPFAM" id="SSF52540">
    <property type="entry name" value="P-loop containing nucleoside triphosphate hydrolases"/>
    <property type="match status" value="1"/>
</dbReference>
<dbReference type="InterPro" id="IPR003439">
    <property type="entry name" value="ABC_transporter-like_ATP-bd"/>
</dbReference>
<keyword evidence="6 9" id="KW-0067">ATP-binding</keyword>
<dbReference type="PANTHER" id="PTHR43166">
    <property type="entry name" value="AMINO ACID IMPORT ATP-BINDING PROTEIN"/>
    <property type="match status" value="1"/>
</dbReference>
<keyword evidence="10" id="KW-1185">Reference proteome</keyword>
<dbReference type="CDD" id="cd03262">
    <property type="entry name" value="ABC_HisP_GlnQ"/>
    <property type="match status" value="1"/>
</dbReference>
<name>G4R8C4_PELHB</name>
<accession>G4R8C4</accession>
<dbReference type="eggNOG" id="COG1126">
    <property type="taxonomic scope" value="Bacteria"/>
</dbReference>
<dbReference type="HOGENOM" id="CLU_000604_1_22_5"/>
<evidence type="ECO:0000256" key="2">
    <source>
        <dbReference type="ARBA" id="ARBA00005417"/>
    </source>
</evidence>
<sequence length="259" mass="28155">MNMIATDQTIVVSGLRKSFGPLEVLKGISFSVQTGEVIALLGPSGSGKSTLLRCLNHLEEINGGRVYVNGQMIGYREEGGALKQLSDKTISAQRKSIGMVFQSFNLFRHMTAVQNVASGPRFVLGRSRDEAEARALELLDKVGLRQKASSYPGELSGGQQQRVAIARALALDPKVMLFDEPTSALDPELSQEVVATIKTLADEGQTMLIATHEMAIAKGCADRVFFMVDGEMVEDSPAAEFFANPQHERSRQFLALHTN</sequence>
<keyword evidence="3" id="KW-0813">Transport</keyword>
<evidence type="ECO:0000256" key="3">
    <source>
        <dbReference type="ARBA" id="ARBA00022448"/>
    </source>
</evidence>
<organism evidence="9 10">
    <name type="scientific">Pelagibacterium halotolerans (strain DSM 22347 / JCM 15775 / CGMCC 1.7692 / B2)</name>
    <dbReference type="NCBI Taxonomy" id="1082931"/>
    <lineage>
        <taxon>Bacteria</taxon>
        <taxon>Pseudomonadati</taxon>
        <taxon>Pseudomonadota</taxon>
        <taxon>Alphaproteobacteria</taxon>
        <taxon>Hyphomicrobiales</taxon>
        <taxon>Devosiaceae</taxon>
        <taxon>Pelagibacterium</taxon>
    </lineage>
</organism>
<evidence type="ECO:0000256" key="4">
    <source>
        <dbReference type="ARBA" id="ARBA00022475"/>
    </source>
</evidence>
<dbReference type="InterPro" id="IPR003593">
    <property type="entry name" value="AAA+_ATPase"/>
</dbReference>
<dbReference type="InterPro" id="IPR017871">
    <property type="entry name" value="ABC_transporter-like_CS"/>
</dbReference>
<dbReference type="Proteomes" id="UP000008850">
    <property type="component" value="Chromosome"/>
</dbReference>
<dbReference type="STRING" id="1082931.KKY_2359"/>
<feature type="domain" description="ABC transporter" evidence="8">
    <location>
        <begin position="10"/>
        <end position="254"/>
    </location>
</feature>
<evidence type="ECO:0000256" key="5">
    <source>
        <dbReference type="ARBA" id="ARBA00022741"/>
    </source>
</evidence>
<dbReference type="Pfam" id="PF00005">
    <property type="entry name" value="ABC_tran"/>
    <property type="match status" value="1"/>
</dbReference>
<reference evidence="9 10" key="1">
    <citation type="journal article" date="2012" name="J. Bacteriol.">
        <title>Complete genome sequence of Pelagibacterium halotolerans B2T.</title>
        <authorList>
            <person name="Huo Y.Y."/>
            <person name="Cheng H."/>
            <person name="Han X.F."/>
            <person name="Jiang X.W."/>
            <person name="Sun C."/>
            <person name="Zhang X.Q."/>
            <person name="Zhu X.F."/>
            <person name="Liu Y.F."/>
            <person name="Li P.F."/>
            <person name="Ni P.X."/>
            <person name="Wu M."/>
        </authorList>
    </citation>
    <scope>NUCLEOTIDE SEQUENCE [LARGE SCALE GENOMIC DNA]</scope>
    <source>
        <strain evidence="10">DSM 22347 / JCM 15775 / CGMCC 1.7692 / B2</strain>
    </source>
</reference>
<dbReference type="InterPro" id="IPR027417">
    <property type="entry name" value="P-loop_NTPase"/>
</dbReference>
<dbReference type="GO" id="GO:0005524">
    <property type="term" value="F:ATP binding"/>
    <property type="evidence" value="ECO:0007669"/>
    <property type="project" value="UniProtKB-KW"/>
</dbReference>
<dbReference type="PROSITE" id="PS50893">
    <property type="entry name" value="ABC_TRANSPORTER_2"/>
    <property type="match status" value="1"/>
</dbReference>
<dbReference type="GO" id="GO:0016887">
    <property type="term" value="F:ATP hydrolysis activity"/>
    <property type="evidence" value="ECO:0007669"/>
    <property type="project" value="InterPro"/>
</dbReference>
<dbReference type="PIRSF" id="PIRSF039085">
    <property type="entry name" value="ABC_ATPase_HisP"/>
    <property type="match status" value="1"/>
</dbReference>
<keyword evidence="4" id="KW-1003">Cell membrane</keyword>
<keyword evidence="7" id="KW-0472">Membrane</keyword>
<dbReference type="GO" id="GO:0005886">
    <property type="term" value="C:plasma membrane"/>
    <property type="evidence" value="ECO:0007669"/>
    <property type="project" value="UniProtKB-SubCell"/>
</dbReference>
<gene>
    <name evidence="9" type="ordered locus">KKY_2359</name>
</gene>
<comment type="similarity">
    <text evidence="2">Belongs to the ABC transporter superfamily.</text>
</comment>
<proteinExistence type="inferred from homology"/>
<keyword evidence="5" id="KW-0547">Nucleotide-binding</keyword>
<evidence type="ECO:0000256" key="1">
    <source>
        <dbReference type="ARBA" id="ARBA00004202"/>
    </source>
</evidence>
<dbReference type="EMBL" id="CP003075">
    <property type="protein sequence ID" value="AEQ52368.1"/>
    <property type="molecule type" value="Genomic_DNA"/>
</dbReference>
<evidence type="ECO:0000256" key="6">
    <source>
        <dbReference type="ARBA" id="ARBA00022840"/>
    </source>
</evidence>
<dbReference type="GO" id="GO:0015424">
    <property type="term" value="F:ABC-type amino acid transporter activity"/>
    <property type="evidence" value="ECO:0007669"/>
    <property type="project" value="InterPro"/>
</dbReference>
<dbReference type="RefSeq" id="WP_014131517.1">
    <property type="nucleotide sequence ID" value="NC_016078.1"/>
</dbReference>
<dbReference type="KEGG" id="phl:KKY_2359"/>
<dbReference type="PROSITE" id="PS00211">
    <property type="entry name" value="ABC_TRANSPORTER_1"/>
    <property type="match status" value="1"/>
</dbReference>
<dbReference type="SMART" id="SM00382">
    <property type="entry name" value="AAA"/>
    <property type="match status" value="1"/>
</dbReference>
<dbReference type="InterPro" id="IPR050086">
    <property type="entry name" value="MetN_ABC_transporter-like"/>
</dbReference>
<comment type="subcellular location">
    <subcellularLocation>
        <location evidence="1">Cell membrane</location>
        <topology evidence="1">Peripheral membrane protein</topology>
    </subcellularLocation>
</comment>
<dbReference type="PATRIC" id="fig|1082931.4.peg.2327"/>
<evidence type="ECO:0000313" key="9">
    <source>
        <dbReference type="EMBL" id="AEQ52368.1"/>
    </source>
</evidence>
<dbReference type="InterPro" id="IPR030679">
    <property type="entry name" value="ABC_ATPase_HisP-typ"/>
</dbReference>
<protein>
    <submittedName>
        <fullName evidence="9">Ectoine/hydroxyectoine ABC transporter, ATP-binding protein</fullName>
    </submittedName>
</protein>
<dbReference type="Gene3D" id="3.40.50.300">
    <property type="entry name" value="P-loop containing nucleotide triphosphate hydrolases"/>
    <property type="match status" value="1"/>
</dbReference>
<evidence type="ECO:0000313" key="10">
    <source>
        <dbReference type="Proteomes" id="UP000008850"/>
    </source>
</evidence>
<evidence type="ECO:0000256" key="7">
    <source>
        <dbReference type="ARBA" id="ARBA00023136"/>
    </source>
</evidence>